<dbReference type="GO" id="GO:0043235">
    <property type="term" value="C:receptor complex"/>
    <property type="evidence" value="ECO:0007669"/>
    <property type="project" value="TreeGrafter"/>
</dbReference>
<protein>
    <submittedName>
        <fullName evidence="10">GDNF family receptor alpha 1</fullName>
    </submittedName>
</protein>
<reference evidence="10" key="1">
    <citation type="submission" date="2025-08" db="UniProtKB">
        <authorList>
            <consortium name="Ensembl"/>
        </authorList>
    </citation>
    <scope>IDENTIFICATION</scope>
</reference>
<dbReference type="AlphaFoldDB" id="A0A8C4R883"/>
<evidence type="ECO:0000256" key="8">
    <source>
        <dbReference type="ARBA" id="ARBA00023288"/>
    </source>
</evidence>
<evidence type="ECO:0000256" key="6">
    <source>
        <dbReference type="ARBA" id="ARBA00023170"/>
    </source>
</evidence>
<reference evidence="10" key="2">
    <citation type="submission" date="2025-09" db="UniProtKB">
        <authorList>
            <consortium name="Ensembl"/>
        </authorList>
    </citation>
    <scope>IDENTIFICATION</scope>
</reference>
<dbReference type="GO" id="GO:0007399">
    <property type="term" value="P:nervous system development"/>
    <property type="evidence" value="ECO:0007669"/>
    <property type="project" value="TreeGrafter"/>
</dbReference>
<keyword evidence="6" id="KW-0675">Receptor</keyword>
<keyword evidence="7" id="KW-0325">Glycoprotein</keyword>
<name>A0A8C4R883_EPTBU</name>
<dbReference type="InterPro" id="IPR016017">
    <property type="entry name" value="GDNF/GAS1"/>
</dbReference>
<dbReference type="Ensembl" id="ENSEBUT00000027112.1">
    <property type="protein sequence ID" value="ENSEBUP00000026536.1"/>
    <property type="gene ID" value="ENSEBUG00000016333.1"/>
</dbReference>
<feature type="domain" description="GDNF/GAS1" evidence="9">
    <location>
        <begin position="118"/>
        <end position="212"/>
    </location>
</feature>
<dbReference type="InterPro" id="IPR037193">
    <property type="entry name" value="GDNF_alpha"/>
</dbReference>
<sequence>QTFIFINKFMLRWQTAQKSGRPANPRSGNACMAAAMACNMEEACTKYKTEYVQACAHRGDSCNRRRCHSALRRFFDRVPANSSHGMLFCPCHEYACTERKRKTIVPSCSYADREQINCLSLHRSCKSNFMCRSRLADFFTNCRASSHSHKGCFHENYAACLIAYTGLVGTTMTPNYIDTSSLTVAPWCTCNNSGNQRDDCDSFLQLFTQNICLRNAMQAFGNGSELGKGGSRLSTVAMVPTTLRVDDRLEFSYEDFPESREEMLDSEENVIPPLHNVSKILCTFEVQSQMKTLC</sequence>
<dbReference type="GO" id="GO:0009897">
    <property type="term" value="C:external side of plasma membrane"/>
    <property type="evidence" value="ECO:0007669"/>
    <property type="project" value="TreeGrafter"/>
</dbReference>
<keyword evidence="8" id="KW-0449">Lipoprotein</keyword>
<dbReference type="Pfam" id="PF02351">
    <property type="entry name" value="GDNF"/>
    <property type="match status" value="2"/>
</dbReference>
<accession>A0A8C4R883</accession>
<evidence type="ECO:0000313" key="10">
    <source>
        <dbReference type="Ensembl" id="ENSEBUP00000026536.1"/>
    </source>
</evidence>
<evidence type="ECO:0000256" key="5">
    <source>
        <dbReference type="ARBA" id="ARBA00023136"/>
    </source>
</evidence>
<dbReference type="FunFam" id="1.10.220.110:FF:000001">
    <property type="entry name" value="GDNF family receptor alpha"/>
    <property type="match status" value="1"/>
</dbReference>
<evidence type="ECO:0000313" key="11">
    <source>
        <dbReference type="Proteomes" id="UP000694388"/>
    </source>
</evidence>
<feature type="domain" description="GDNF/GAS1" evidence="9">
    <location>
        <begin position="31"/>
        <end position="108"/>
    </location>
</feature>
<dbReference type="PANTHER" id="PTHR10269">
    <property type="entry name" value="GDNF RECEPTOR ALPHA"/>
    <property type="match status" value="1"/>
</dbReference>
<dbReference type="GeneTree" id="ENSGT00940000155560"/>
<evidence type="ECO:0000256" key="1">
    <source>
        <dbReference type="ARBA" id="ARBA00004609"/>
    </source>
</evidence>
<dbReference type="Proteomes" id="UP000694388">
    <property type="component" value="Unplaced"/>
</dbReference>
<keyword evidence="11" id="KW-1185">Reference proteome</keyword>
<dbReference type="InterPro" id="IPR003438">
    <property type="entry name" value="GDNF_rcpt"/>
</dbReference>
<dbReference type="GO" id="GO:0038023">
    <property type="term" value="F:signaling receptor activity"/>
    <property type="evidence" value="ECO:0007669"/>
    <property type="project" value="InterPro"/>
</dbReference>
<dbReference type="SUPFAM" id="SSF110035">
    <property type="entry name" value="GDNF receptor-like"/>
    <property type="match status" value="1"/>
</dbReference>
<keyword evidence="5" id="KW-0472">Membrane</keyword>
<evidence type="ECO:0000256" key="7">
    <source>
        <dbReference type="ARBA" id="ARBA00023180"/>
    </source>
</evidence>
<dbReference type="OMA" id="AFDSGWP"/>
<evidence type="ECO:0000256" key="2">
    <source>
        <dbReference type="ARBA" id="ARBA00005961"/>
    </source>
</evidence>
<evidence type="ECO:0000259" key="9">
    <source>
        <dbReference type="SMART" id="SM00907"/>
    </source>
</evidence>
<keyword evidence="4" id="KW-0732">Signal</keyword>
<proteinExistence type="inferred from homology"/>
<dbReference type="Gene3D" id="1.10.220.110">
    <property type="entry name" value="GDNF binding domain"/>
    <property type="match status" value="1"/>
</dbReference>
<dbReference type="PANTHER" id="PTHR10269:SF12">
    <property type="entry name" value="GLIAL CELL LINE-DERIVED NEUROTROPHIC FAMILY RECEPTOR-LIKE, ISOFORM E"/>
    <property type="match status" value="1"/>
</dbReference>
<comment type="subcellular location">
    <subcellularLocation>
        <location evidence="1">Cell membrane</location>
        <topology evidence="1">Lipid-anchor</topology>
        <topology evidence="1">GPI-anchor</topology>
    </subcellularLocation>
</comment>
<keyword evidence="3" id="KW-1003">Cell membrane</keyword>
<organism evidence="10 11">
    <name type="scientific">Eptatretus burgeri</name>
    <name type="common">Inshore hagfish</name>
    <dbReference type="NCBI Taxonomy" id="7764"/>
    <lineage>
        <taxon>Eukaryota</taxon>
        <taxon>Metazoa</taxon>
        <taxon>Chordata</taxon>
        <taxon>Craniata</taxon>
        <taxon>Vertebrata</taxon>
        <taxon>Cyclostomata</taxon>
        <taxon>Myxini</taxon>
        <taxon>Myxiniformes</taxon>
        <taxon>Myxinidae</taxon>
        <taxon>Eptatretinae</taxon>
        <taxon>Eptatretus</taxon>
    </lineage>
</organism>
<evidence type="ECO:0000256" key="4">
    <source>
        <dbReference type="ARBA" id="ARBA00022729"/>
    </source>
</evidence>
<dbReference type="SMART" id="SM00907">
    <property type="entry name" value="GDNF"/>
    <property type="match status" value="2"/>
</dbReference>
<dbReference type="PRINTS" id="PR01316">
    <property type="entry name" value="GDNFRECEPTOR"/>
</dbReference>
<evidence type="ECO:0000256" key="3">
    <source>
        <dbReference type="ARBA" id="ARBA00022475"/>
    </source>
</evidence>
<dbReference type="GO" id="GO:0007169">
    <property type="term" value="P:cell surface receptor protein tyrosine kinase signaling pathway"/>
    <property type="evidence" value="ECO:0007669"/>
    <property type="project" value="UniProtKB-ARBA"/>
</dbReference>
<comment type="similarity">
    <text evidence="2">Belongs to the GDNFR family.</text>
</comment>